<evidence type="ECO:0000313" key="3">
    <source>
        <dbReference type="Proteomes" id="UP000611762"/>
    </source>
</evidence>
<dbReference type="Proteomes" id="UP000611762">
    <property type="component" value="Unassembled WGS sequence"/>
</dbReference>
<protein>
    <submittedName>
        <fullName evidence="2">Uncharacterized protein</fullName>
    </submittedName>
</protein>
<comment type="caution">
    <text evidence="2">The sequence shown here is derived from an EMBL/GenBank/DDBJ whole genome shotgun (WGS) entry which is preliminary data.</text>
</comment>
<dbReference type="RefSeq" id="WP_249311006.1">
    <property type="nucleotide sequence ID" value="NZ_JACRSU010000001.1"/>
</dbReference>
<keyword evidence="1" id="KW-1133">Transmembrane helix</keyword>
<evidence type="ECO:0000313" key="2">
    <source>
        <dbReference type="EMBL" id="MBC8539809.1"/>
    </source>
</evidence>
<keyword evidence="1" id="KW-0472">Membrane</keyword>
<name>A0A926HX89_9FIRM</name>
<reference evidence="2" key="1">
    <citation type="submission" date="2020-08" db="EMBL/GenBank/DDBJ databases">
        <title>Genome public.</title>
        <authorList>
            <person name="Liu C."/>
            <person name="Sun Q."/>
        </authorList>
    </citation>
    <scope>NUCLEOTIDE SEQUENCE</scope>
    <source>
        <strain evidence="2">H8</strain>
    </source>
</reference>
<evidence type="ECO:0000256" key="1">
    <source>
        <dbReference type="SAM" id="Phobius"/>
    </source>
</evidence>
<sequence length="487" mass="55588">MSIKIKLKRNNKLVRGINKQMRTAKRNRYRRLIAFCLIGGIIVSGVFAIKNLYSNFYLSSAHLSFVFPEISLGKYPDGTRFSSYDLINKDRVGEALESLQEQGIYTQYEPEDLLEHINVYNYLEKSMQTTVNYMRTQGSDYSYYGSEYEIYFAQPLKFSITRPQSLFGLLEGDHSAEFLEELMKKNAEFIKENHAGGNGFINLVTVEDMSDYDYSEKVAVYDSKLNFALNYLTAQNTDSNGFVSPKNNLGFFDLKNAFQVLRDEKLNQLSSFINSSHLTSNINLLSNKMKIAIESNTTEYLKKSDEMQINKYAQMNYDHTFTENLIVVSANEENGLYQARPKTAYDTVVQQLLAAEGAAAEYSVAIREDNNDLYEYSLVTTTTDEYARLCDKAETLITEFDKEYHELMNTASVTIDDYINHRNNDIFSKDINHISLINSSFLMKLATAFALGAGAALILYIIVGASAIRRIEKNREEVVKKVAEDQK</sequence>
<keyword evidence="1" id="KW-0812">Transmembrane</keyword>
<organism evidence="2 3">
    <name type="scientific">Congzhengia minquanensis</name>
    <dbReference type="NCBI Taxonomy" id="2763657"/>
    <lineage>
        <taxon>Bacteria</taxon>
        <taxon>Bacillati</taxon>
        <taxon>Bacillota</taxon>
        <taxon>Clostridia</taxon>
        <taxon>Eubacteriales</taxon>
        <taxon>Oscillospiraceae</taxon>
        <taxon>Congzhengia</taxon>
    </lineage>
</organism>
<accession>A0A926HX89</accession>
<feature type="transmembrane region" description="Helical" evidence="1">
    <location>
        <begin position="441"/>
        <end position="463"/>
    </location>
</feature>
<keyword evidence="3" id="KW-1185">Reference proteome</keyword>
<dbReference type="EMBL" id="JACRSU010000001">
    <property type="protein sequence ID" value="MBC8539809.1"/>
    <property type="molecule type" value="Genomic_DNA"/>
</dbReference>
<gene>
    <name evidence="2" type="ORF">H8698_02315</name>
</gene>
<dbReference type="AlphaFoldDB" id="A0A926HX89"/>
<proteinExistence type="predicted"/>